<proteinExistence type="predicted"/>
<dbReference type="Proteomes" id="UP000182063">
    <property type="component" value="Chromosome"/>
</dbReference>
<accession>A0A1L3ZVE5</accession>
<dbReference type="STRING" id="1921510.BSL82_10105"/>
<evidence type="ECO:0000313" key="2">
    <source>
        <dbReference type="Proteomes" id="UP000182063"/>
    </source>
</evidence>
<protein>
    <submittedName>
        <fullName evidence="1">Uncharacterized protein</fullName>
    </submittedName>
</protein>
<reference evidence="2" key="1">
    <citation type="submission" date="2016-11" db="EMBL/GenBank/DDBJ databases">
        <title>Complete Genome Sequence of alachlor-degrading Sphingomonas sp. strain JJ-A5.</title>
        <authorList>
            <person name="Lee H."/>
            <person name="Ka J.-O."/>
        </authorList>
    </citation>
    <scope>NUCLEOTIDE SEQUENCE [LARGE SCALE GENOMIC DNA]</scope>
    <source>
        <strain evidence="2">JJ-A5</strain>
    </source>
</reference>
<name>A0A1L3ZVE5_9SPHN</name>
<dbReference type="KEGG" id="sphj:BSL82_10105"/>
<gene>
    <name evidence="1" type="ORF">BSL82_10105</name>
</gene>
<dbReference type="OrthoDB" id="8421424at2"/>
<evidence type="ECO:0000313" key="1">
    <source>
        <dbReference type="EMBL" id="API59626.1"/>
    </source>
</evidence>
<dbReference type="AlphaFoldDB" id="A0A1L3ZVE5"/>
<dbReference type="RefSeq" id="WP_072597322.1">
    <property type="nucleotide sequence ID" value="NZ_CP018221.1"/>
</dbReference>
<dbReference type="EMBL" id="CP018221">
    <property type="protein sequence ID" value="API59626.1"/>
    <property type="molecule type" value="Genomic_DNA"/>
</dbReference>
<organism evidence="1 2">
    <name type="scientific">Tardibacter chloracetimidivorans</name>
    <dbReference type="NCBI Taxonomy" id="1921510"/>
    <lineage>
        <taxon>Bacteria</taxon>
        <taxon>Pseudomonadati</taxon>
        <taxon>Pseudomonadota</taxon>
        <taxon>Alphaproteobacteria</taxon>
        <taxon>Sphingomonadales</taxon>
        <taxon>Sphingomonadaceae</taxon>
        <taxon>Tardibacter</taxon>
    </lineage>
</organism>
<keyword evidence="2" id="KW-1185">Reference proteome</keyword>
<sequence length="102" mass="11210">MATPKSPRERAARALCRKDGHPENIMFEGRPMWESYLDVVDVVLEAAAEPGAMSAEEVREVAANIAAQWKSSLRPGTEARLLGHQEAARWIAAAIRAMPLTK</sequence>